<dbReference type="SMART" id="SM00028">
    <property type="entry name" value="TPR"/>
    <property type="match status" value="6"/>
</dbReference>
<dbReference type="Proteomes" id="UP000663829">
    <property type="component" value="Unassembled WGS sequence"/>
</dbReference>
<keyword evidence="1" id="KW-0677">Repeat</keyword>
<dbReference type="PANTHER" id="PTHR45641:SF19">
    <property type="entry name" value="NEPHROCYSTIN-3"/>
    <property type="match status" value="1"/>
</dbReference>
<dbReference type="EMBL" id="CAJOBC010001638">
    <property type="protein sequence ID" value="CAF3690266.1"/>
    <property type="molecule type" value="Genomic_DNA"/>
</dbReference>
<dbReference type="PROSITE" id="PS51996">
    <property type="entry name" value="TR_MART"/>
    <property type="match status" value="1"/>
</dbReference>
<evidence type="ECO:0000256" key="3">
    <source>
        <dbReference type="PROSITE-ProRule" id="PRU00339"/>
    </source>
</evidence>
<evidence type="ECO:0000256" key="2">
    <source>
        <dbReference type="ARBA" id="ARBA00022803"/>
    </source>
</evidence>
<accession>A0A814A6V6</accession>
<comment type="caution">
    <text evidence="4">The sequence shown here is derived from an EMBL/GenBank/DDBJ whole genome shotgun (WGS) entry which is preliminary data.</text>
</comment>
<dbReference type="Pfam" id="PF13424">
    <property type="entry name" value="TPR_12"/>
    <property type="match status" value="3"/>
</dbReference>
<evidence type="ECO:0000313" key="4">
    <source>
        <dbReference type="EMBL" id="CAF0908829.1"/>
    </source>
</evidence>
<proteinExistence type="predicted"/>
<gene>
    <name evidence="4" type="ORF">GPM918_LOCUS9035</name>
    <name evidence="5" type="ORF">SRO942_LOCUS9036</name>
</gene>
<dbReference type="EMBL" id="CAJNOQ010001638">
    <property type="protein sequence ID" value="CAF0908829.1"/>
    <property type="molecule type" value="Genomic_DNA"/>
</dbReference>
<evidence type="ECO:0000313" key="5">
    <source>
        <dbReference type="EMBL" id="CAF3690266.1"/>
    </source>
</evidence>
<dbReference type="InterPro" id="IPR019734">
    <property type="entry name" value="TPR_rpt"/>
</dbReference>
<feature type="repeat" description="TPR" evidence="3">
    <location>
        <begin position="563"/>
        <end position="596"/>
    </location>
</feature>
<dbReference type="SUPFAM" id="SSF48452">
    <property type="entry name" value="TPR-like"/>
    <property type="match status" value="2"/>
</dbReference>
<dbReference type="PANTHER" id="PTHR45641">
    <property type="entry name" value="TETRATRICOPEPTIDE REPEAT PROTEIN (AFU_ORTHOLOGUE AFUA_6G03870)"/>
    <property type="match status" value="1"/>
</dbReference>
<dbReference type="Gene3D" id="1.25.40.10">
    <property type="entry name" value="Tetratricopeptide repeat domain"/>
    <property type="match status" value="3"/>
</dbReference>
<dbReference type="InterPro" id="IPR011990">
    <property type="entry name" value="TPR-like_helical_dom_sf"/>
</dbReference>
<dbReference type="AlphaFoldDB" id="A0A814A6V6"/>
<reference evidence="4" key="1">
    <citation type="submission" date="2021-02" db="EMBL/GenBank/DDBJ databases">
        <authorList>
            <person name="Nowell W R."/>
        </authorList>
    </citation>
    <scope>NUCLEOTIDE SEQUENCE</scope>
</reference>
<keyword evidence="6" id="KW-1185">Reference proteome</keyword>
<organism evidence="4 6">
    <name type="scientific">Didymodactylos carnosus</name>
    <dbReference type="NCBI Taxonomy" id="1234261"/>
    <lineage>
        <taxon>Eukaryota</taxon>
        <taxon>Metazoa</taxon>
        <taxon>Spiralia</taxon>
        <taxon>Gnathifera</taxon>
        <taxon>Rotifera</taxon>
        <taxon>Eurotatoria</taxon>
        <taxon>Bdelloidea</taxon>
        <taxon>Philodinida</taxon>
        <taxon>Philodinidae</taxon>
        <taxon>Didymodactylos</taxon>
    </lineage>
</organism>
<protein>
    <submittedName>
        <fullName evidence="4">Uncharacterized protein</fullName>
    </submittedName>
</protein>
<dbReference type="Gene3D" id="3.90.176.10">
    <property type="entry name" value="Toxin ADP-ribosyltransferase, Chain A, domain 1"/>
    <property type="match status" value="1"/>
</dbReference>
<dbReference type="SUPFAM" id="SSF56399">
    <property type="entry name" value="ADP-ribosylation"/>
    <property type="match status" value="1"/>
</dbReference>
<dbReference type="PROSITE" id="PS50005">
    <property type="entry name" value="TPR"/>
    <property type="match status" value="2"/>
</dbReference>
<dbReference type="Proteomes" id="UP000681722">
    <property type="component" value="Unassembled WGS sequence"/>
</dbReference>
<evidence type="ECO:0000256" key="1">
    <source>
        <dbReference type="ARBA" id="ARBA00022737"/>
    </source>
</evidence>
<keyword evidence="2 3" id="KW-0802">TPR repeat</keyword>
<name>A0A814A6V6_9BILA</name>
<evidence type="ECO:0000313" key="6">
    <source>
        <dbReference type="Proteomes" id="UP000663829"/>
    </source>
</evidence>
<sequence>MLKKCALFYRDDATKLAEIERFRDTYKQQEAITWYTKDSFIYRLVNKALRTEDIDLLYSFRFFITDLCAQLEERSRRQNKENKLTLYRGSRLPEDILKQLRQSIGGLISINSFLSTTRAEQTARVFAGQGGPKPAREEIVLFNISAKPSLSTVVFADVQEDIGWTMDDEQEVLFSLNATFKIEEVVYDTVLELWKVKMTGTDEGSERVRQYLRFQQKTIHYNSPMICFGNLMFRYIGQVDRAERYFDTLLKTLPEDHPDLACIYCQLGQVYEAKGELDSALKKHMKAYEIRQRTLPPDHPDIASSLNALGHMYRTKNIEQALDFYQQSLAIYKKRSCHQNEMGKAAALQNLGNIYLVKHEFDTALRFYKRSRRKYSRLMPPKHPIIATCLRNIGLVHESKGKVMGKANREFDRALNYYLRALEIVEYSLPYDHPNVIKYLEWIVRIHKKKEQSAEAFFVCGPKLEREKNDLSEKSGRVAMRLMIIANLLEEHAPKHSMETYNEALTMFEQLTPPADSRTIVRCLDAMRRACWKRHEYAEALVYALKALNLQRSTLSHDHTDLGLLLRNVGHLYKKMGKLTEASDYFNESLLILQANYDNSHLYVKRILADIAGLSPEALTREKDRTEAMRKKKEEYVGALIAELLAQPLTN</sequence>
<feature type="repeat" description="TPR" evidence="3">
    <location>
        <begin position="261"/>
        <end position="294"/>
    </location>
</feature>